<dbReference type="VEuPathDB" id="FungiDB:P170DRAFT_121859"/>
<keyword evidence="1" id="KW-0732">Signal</keyword>
<evidence type="ECO:0000313" key="3">
    <source>
        <dbReference type="Proteomes" id="UP000234275"/>
    </source>
</evidence>
<dbReference type="AlphaFoldDB" id="A0A2I2GJI6"/>
<reference evidence="2 3" key="1">
    <citation type="submission" date="2016-12" db="EMBL/GenBank/DDBJ databases">
        <title>The genomes of Aspergillus section Nigri reveals drivers in fungal speciation.</title>
        <authorList>
            <consortium name="DOE Joint Genome Institute"/>
            <person name="Vesth T.C."/>
            <person name="Nybo J."/>
            <person name="Theobald S."/>
            <person name="Brandl J."/>
            <person name="Frisvad J.C."/>
            <person name="Nielsen K.F."/>
            <person name="Lyhne E.K."/>
            <person name="Kogle M.E."/>
            <person name="Kuo A."/>
            <person name="Riley R."/>
            <person name="Clum A."/>
            <person name="Nolan M."/>
            <person name="Lipzen A."/>
            <person name="Salamov A."/>
            <person name="Henrissat B."/>
            <person name="Wiebenga A."/>
            <person name="De Vries R.P."/>
            <person name="Grigoriev I.V."/>
            <person name="Mortensen U.H."/>
            <person name="Andersen M.R."/>
            <person name="Baker S.E."/>
        </authorList>
    </citation>
    <scope>NUCLEOTIDE SEQUENCE [LARGE SCALE GENOMIC DNA]</scope>
    <source>
        <strain evidence="2 3">IBT 23096</strain>
    </source>
</reference>
<dbReference type="Proteomes" id="UP000234275">
    <property type="component" value="Unassembled WGS sequence"/>
</dbReference>
<evidence type="ECO:0008006" key="4">
    <source>
        <dbReference type="Google" id="ProtNLM"/>
    </source>
</evidence>
<name>A0A2I2GJI6_9EURO</name>
<proteinExistence type="predicted"/>
<protein>
    <recommendedName>
        <fullName evidence="4">Secreted protein</fullName>
    </recommendedName>
</protein>
<keyword evidence="3" id="KW-1185">Reference proteome</keyword>
<feature type="chain" id="PRO_5014131047" description="Secreted protein" evidence="1">
    <location>
        <begin position="27"/>
        <end position="130"/>
    </location>
</feature>
<feature type="signal peptide" evidence="1">
    <location>
        <begin position="1"/>
        <end position="26"/>
    </location>
</feature>
<comment type="caution">
    <text evidence="2">The sequence shown here is derived from an EMBL/GenBank/DDBJ whole genome shotgun (WGS) entry which is preliminary data.</text>
</comment>
<accession>A0A2I2GJI6</accession>
<gene>
    <name evidence="2" type="ORF">P170DRAFT_121859</name>
</gene>
<sequence>MQSWQLTGAHVHLFSFPFFFFTPSRGLLTSVYDTWYSVLKFPLWPQPVFPCYATRLVLKLMTAEIKGMREFCDRPFWLIRTPRIPGRQCIPVTSTTNRRRIMLVAWPGWVRRELCELGPAAPSRNNERVS</sequence>
<dbReference type="GeneID" id="36550058"/>
<evidence type="ECO:0000313" key="2">
    <source>
        <dbReference type="EMBL" id="PLB53036.1"/>
    </source>
</evidence>
<dbReference type="RefSeq" id="XP_024708338.1">
    <property type="nucleotide sequence ID" value="XM_024842363.1"/>
</dbReference>
<organism evidence="2 3">
    <name type="scientific">Aspergillus steynii IBT 23096</name>
    <dbReference type="NCBI Taxonomy" id="1392250"/>
    <lineage>
        <taxon>Eukaryota</taxon>
        <taxon>Fungi</taxon>
        <taxon>Dikarya</taxon>
        <taxon>Ascomycota</taxon>
        <taxon>Pezizomycotina</taxon>
        <taxon>Eurotiomycetes</taxon>
        <taxon>Eurotiomycetidae</taxon>
        <taxon>Eurotiales</taxon>
        <taxon>Aspergillaceae</taxon>
        <taxon>Aspergillus</taxon>
        <taxon>Aspergillus subgen. Circumdati</taxon>
    </lineage>
</organism>
<evidence type="ECO:0000256" key="1">
    <source>
        <dbReference type="SAM" id="SignalP"/>
    </source>
</evidence>
<dbReference type="EMBL" id="MSFO01000002">
    <property type="protein sequence ID" value="PLB53036.1"/>
    <property type="molecule type" value="Genomic_DNA"/>
</dbReference>